<dbReference type="GO" id="GO:0051315">
    <property type="term" value="P:attachment of mitotic spindle microtubules to kinetochore"/>
    <property type="evidence" value="ECO:0007669"/>
    <property type="project" value="TreeGrafter"/>
</dbReference>
<dbReference type="Gene3D" id="2.60.120.10">
    <property type="entry name" value="Jelly Rolls"/>
    <property type="match status" value="1"/>
</dbReference>
<dbReference type="Pfam" id="PF11699">
    <property type="entry name" value="CENP-C_C"/>
    <property type="match status" value="1"/>
</dbReference>
<evidence type="ECO:0000313" key="8">
    <source>
        <dbReference type="Proteomes" id="UP000887116"/>
    </source>
</evidence>
<feature type="region of interest" description="Disordered" evidence="5">
    <location>
        <begin position="1"/>
        <end position="92"/>
    </location>
</feature>
<evidence type="ECO:0000256" key="3">
    <source>
        <dbReference type="ARBA" id="ARBA00023125"/>
    </source>
</evidence>
<keyword evidence="8" id="KW-1185">Reference proteome</keyword>
<dbReference type="PANTHER" id="PTHR16684:SF11">
    <property type="entry name" value="CENTROMERE PROTEIN C"/>
    <property type="match status" value="1"/>
</dbReference>
<evidence type="ECO:0000259" key="6">
    <source>
        <dbReference type="Pfam" id="PF11699"/>
    </source>
</evidence>
<gene>
    <name evidence="7" type="primary">AVEN_79958_1</name>
    <name evidence="7" type="ORF">TNCT_209431</name>
</gene>
<dbReference type="SUPFAM" id="SSF51182">
    <property type="entry name" value="RmlC-like cupins"/>
    <property type="match status" value="1"/>
</dbReference>
<dbReference type="GO" id="GO:0000776">
    <property type="term" value="C:kinetochore"/>
    <property type="evidence" value="ECO:0007669"/>
    <property type="project" value="InterPro"/>
</dbReference>
<name>A0A8X6L7A1_TRICU</name>
<evidence type="ECO:0000256" key="4">
    <source>
        <dbReference type="ARBA" id="ARBA00023242"/>
    </source>
</evidence>
<proteinExistence type="inferred from homology"/>
<dbReference type="GO" id="GO:0051382">
    <property type="term" value="P:kinetochore assembly"/>
    <property type="evidence" value="ECO:0007669"/>
    <property type="project" value="InterPro"/>
</dbReference>
<sequence>MKGIKRKCMASNIVRRSGQRKKLKTQEDGSHVFDDHMADTNPDQKKYALRATPTRSKHISKEPLQKPSATASKNKSDAPVDKNKVQSDNILRRSSRYRVPPLDFWRNERLVFKSLASGEVQCMGVDKGTEADNYGLNQILKKIENRKKKSQKKTAKNVKNTPILDNQNGEIVHKRVHQPFESLQWAVPRNEEVQMPTYHIAKTFTSRSNTFGFLDISPFVAKESQCSPIYNLHFVVVKGPLEVTIQDTHFAFTVGDTWIVPVGVPYSIKNYTRAKALVSFSTFKE</sequence>
<dbReference type="InterPro" id="IPR011051">
    <property type="entry name" value="RmlC_Cupin_sf"/>
</dbReference>
<feature type="compositionally biased region" description="Basic and acidic residues" evidence="5">
    <location>
        <begin position="24"/>
        <end position="46"/>
    </location>
</feature>
<dbReference type="GO" id="GO:0051455">
    <property type="term" value="P:spindle attachment to meiosis I kinetochore"/>
    <property type="evidence" value="ECO:0007669"/>
    <property type="project" value="TreeGrafter"/>
</dbReference>
<comment type="subcellular location">
    <subcellularLocation>
        <location evidence="1">Nucleus</location>
    </subcellularLocation>
</comment>
<dbReference type="AlphaFoldDB" id="A0A8X6L7A1"/>
<comment type="caution">
    <text evidence="7">The sequence shown here is derived from an EMBL/GenBank/DDBJ whole genome shotgun (WGS) entry which is preliminary data.</text>
</comment>
<evidence type="ECO:0000256" key="5">
    <source>
        <dbReference type="SAM" id="MobiDB-lite"/>
    </source>
</evidence>
<dbReference type="EMBL" id="BMAO01034656">
    <property type="protein sequence ID" value="GFQ98106.1"/>
    <property type="molecule type" value="Genomic_DNA"/>
</dbReference>
<evidence type="ECO:0000256" key="2">
    <source>
        <dbReference type="ARBA" id="ARBA00010291"/>
    </source>
</evidence>
<comment type="similarity">
    <text evidence="2">Belongs to the CENP-C/MIF2 family.</text>
</comment>
<keyword evidence="3" id="KW-0238">DNA-binding</keyword>
<dbReference type="Proteomes" id="UP000887116">
    <property type="component" value="Unassembled WGS sequence"/>
</dbReference>
<feature type="domain" description="Mif2/CENP-C cupin" evidence="6">
    <location>
        <begin position="199"/>
        <end position="278"/>
    </location>
</feature>
<accession>A0A8X6L7A1</accession>
<dbReference type="GO" id="GO:0005634">
    <property type="term" value="C:nucleus"/>
    <property type="evidence" value="ECO:0007669"/>
    <property type="project" value="UniProtKB-SubCell"/>
</dbReference>
<feature type="compositionally biased region" description="Basic and acidic residues" evidence="5">
    <location>
        <begin position="74"/>
        <end position="85"/>
    </location>
</feature>
<dbReference type="PANTHER" id="PTHR16684">
    <property type="entry name" value="CENTROMERE PROTEIN C"/>
    <property type="match status" value="1"/>
</dbReference>
<evidence type="ECO:0000313" key="7">
    <source>
        <dbReference type="EMBL" id="GFQ98106.1"/>
    </source>
</evidence>
<organism evidence="7 8">
    <name type="scientific">Trichonephila clavata</name>
    <name type="common">Joro spider</name>
    <name type="synonym">Nephila clavata</name>
    <dbReference type="NCBI Taxonomy" id="2740835"/>
    <lineage>
        <taxon>Eukaryota</taxon>
        <taxon>Metazoa</taxon>
        <taxon>Ecdysozoa</taxon>
        <taxon>Arthropoda</taxon>
        <taxon>Chelicerata</taxon>
        <taxon>Arachnida</taxon>
        <taxon>Araneae</taxon>
        <taxon>Araneomorphae</taxon>
        <taxon>Entelegynae</taxon>
        <taxon>Araneoidea</taxon>
        <taxon>Nephilidae</taxon>
        <taxon>Trichonephila</taxon>
    </lineage>
</organism>
<dbReference type="InterPro" id="IPR025974">
    <property type="entry name" value="Mif2/CENP-C_cupin"/>
</dbReference>
<evidence type="ECO:0000256" key="1">
    <source>
        <dbReference type="ARBA" id="ARBA00004123"/>
    </source>
</evidence>
<reference evidence="7" key="1">
    <citation type="submission" date="2020-07" db="EMBL/GenBank/DDBJ databases">
        <title>Multicomponent nature underlies the extraordinary mechanical properties of spider dragline silk.</title>
        <authorList>
            <person name="Kono N."/>
            <person name="Nakamura H."/>
            <person name="Mori M."/>
            <person name="Yoshida Y."/>
            <person name="Ohtoshi R."/>
            <person name="Malay A.D."/>
            <person name="Moran D.A.P."/>
            <person name="Tomita M."/>
            <person name="Numata K."/>
            <person name="Arakawa K."/>
        </authorList>
    </citation>
    <scope>NUCLEOTIDE SEQUENCE</scope>
</reference>
<keyword evidence="4" id="KW-0539">Nucleus</keyword>
<dbReference type="GO" id="GO:0019237">
    <property type="term" value="F:centromeric DNA binding"/>
    <property type="evidence" value="ECO:0007669"/>
    <property type="project" value="InterPro"/>
</dbReference>
<dbReference type="OrthoDB" id="6437160at2759"/>
<dbReference type="InterPro" id="IPR028386">
    <property type="entry name" value="CENP-C/Mif2/cnp3"/>
</dbReference>
<protein>
    <submittedName>
        <fullName evidence="7">CENP-C_C domain-containing protein</fullName>
    </submittedName>
</protein>
<dbReference type="InterPro" id="IPR014710">
    <property type="entry name" value="RmlC-like_jellyroll"/>
</dbReference>